<dbReference type="InterPro" id="IPR003838">
    <property type="entry name" value="ABC3_permease_C"/>
</dbReference>
<evidence type="ECO:0000256" key="4">
    <source>
        <dbReference type="ARBA" id="ARBA00022989"/>
    </source>
</evidence>
<gene>
    <name evidence="10" type="ORF">CP960_01155</name>
</gene>
<comment type="subcellular location">
    <subcellularLocation>
        <location evidence="1">Cell membrane</location>
        <topology evidence="1">Multi-pass membrane protein</topology>
    </subcellularLocation>
</comment>
<accession>A0A2N1J6C2</accession>
<dbReference type="EMBL" id="NXIF01000005">
    <property type="protein sequence ID" value="PKI82099.1"/>
    <property type="molecule type" value="Genomic_DNA"/>
</dbReference>
<dbReference type="PANTHER" id="PTHR30572:SF4">
    <property type="entry name" value="ABC TRANSPORTER PERMEASE YTRF"/>
    <property type="match status" value="1"/>
</dbReference>
<evidence type="ECO:0000256" key="6">
    <source>
        <dbReference type="ARBA" id="ARBA00038076"/>
    </source>
</evidence>
<evidence type="ECO:0000256" key="5">
    <source>
        <dbReference type="ARBA" id="ARBA00023136"/>
    </source>
</evidence>
<feature type="domain" description="ABC3 transporter permease C-terminal" evidence="8">
    <location>
        <begin position="283"/>
        <end position="396"/>
    </location>
</feature>
<proteinExistence type="inferred from homology"/>
<dbReference type="Proteomes" id="UP000233248">
    <property type="component" value="Unassembled WGS sequence"/>
</dbReference>
<comment type="similarity">
    <text evidence="6">Belongs to the ABC-4 integral membrane protein family.</text>
</comment>
<evidence type="ECO:0000313" key="10">
    <source>
        <dbReference type="EMBL" id="PKI82099.1"/>
    </source>
</evidence>
<feature type="transmembrane region" description="Helical" evidence="7">
    <location>
        <begin position="21"/>
        <end position="41"/>
    </location>
</feature>
<reference evidence="10 11" key="1">
    <citation type="submission" date="2017-09" db="EMBL/GenBank/DDBJ databases">
        <title>Genomics of the genus Arcobacter.</title>
        <authorList>
            <person name="Perez-Cataluna A."/>
            <person name="Figueras M.J."/>
            <person name="Salas-Masso N."/>
        </authorList>
    </citation>
    <scope>NUCLEOTIDE SEQUENCE [LARGE SCALE GENOMIC DNA]</scope>
    <source>
        <strain evidence="10 11">DSM 18005</strain>
    </source>
</reference>
<dbReference type="KEGG" id="ahs:AHALO_0470"/>
<dbReference type="Pfam" id="PF12704">
    <property type="entry name" value="MacB_PCD"/>
    <property type="match status" value="1"/>
</dbReference>
<evidence type="ECO:0000256" key="3">
    <source>
        <dbReference type="ARBA" id="ARBA00022692"/>
    </source>
</evidence>
<sequence>MLINTFLIAIKEIRRNILRSILTTLGIVIGVASVIAMVMIGDGTTANIQESISKLGTNMLTLRVGQERRGKPRSDNSARAFKQEDINAIKNQIVNVKAVAAQNSSSINAIYSNRSYTSNIMGTSNDYFIIKDWSLKSGRLFNKDELTFGQTSCIVGTTIVKQLFENNDALGAKLRLKNFACTVVGVLKSKGASAFGRDQDEIIVVPLKMFQRKIQGNKDINSILISVNESENIEQVKKDVTALMKERRTIKATEDNNFYIRDMRDLLTAMTSTTKMLTFLLGSIAGISLLVGGIGIMNIMLVSVTERTREIGTRLAIGAMQNEVLLQFLVEAIVLSTLGGVIGIIFGISIGYLVVFFMQLPFIINIKIVVISFIFSTLIGVIFGYFPAKKAAKLNPIEALRYE</sequence>
<dbReference type="OrthoDB" id="9802264at2"/>
<keyword evidence="5 7" id="KW-0472">Membrane</keyword>
<feature type="transmembrane region" description="Helical" evidence="7">
    <location>
        <begin position="364"/>
        <end position="386"/>
    </location>
</feature>
<keyword evidence="4 7" id="KW-1133">Transmembrane helix</keyword>
<dbReference type="InterPro" id="IPR050250">
    <property type="entry name" value="Macrolide_Exporter_MacB"/>
</dbReference>
<dbReference type="GO" id="GO:0022857">
    <property type="term" value="F:transmembrane transporter activity"/>
    <property type="evidence" value="ECO:0007669"/>
    <property type="project" value="TreeGrafter"/>
</dbReference>
<feature type="transmembrane region" description="Helical" evidence="7">
    <location>
        <begin position="325"/>
        <end position="358"/>
    </location>
</feature>
<dbReference type="PANTHER" id="PTHR30572">
    <property type="entry name" value="MEMBRANE COMPONENT OF TRANSPORTER-RELATED"/>
    <property type="match status" value="1"/>
</dbReference>
<feature type="transmembrane region" description="Helical" evidence="7">
    <location>
        <begin position="276"/>
        <end position="304"/>
    </location>
</feature>
<evidence type="ECO:0000313" key="11">
    <source>
        <dbReference type="Proteomes" id="UP000233248"/>
    </source>
</evidence>
<comment type="caution">
    <text evidence="10">The sequence shown here is derived from an EMBL/GenBank/DDBJ whole genome shotgun (WGS) entry which is preliminary data.</text>
</comment>
<dbReference type="InterPro" id="IPR025857">
    <property type="entry name" value="MacB_PCD"/>
</dbReference>
<dbReference type="GO" id="GO:0005886">
    <property type="term" value="C:plasma membrane"/>
    <property type="evidence" value="ECO:0007669"/>
    <property type="project" value="UniProtKB-SubCell"/>
</dbReference>
<evidence type="ECO:0000259" key="8">
    <source>
        <dbReference type="Pfam" id="PF02687"/>
    </source>
</evidence>
<protein>
    <submittedName>
        <fullName evidence="10">Multidrug ABC transporter substrate-binding protein</fullName>
    </submittedName>
</protein>
<keyword evidence="11" id="KW-1185">Reference proteome</keyword>
<evidence type="ECO:0000256" key="7">
    <source>
        <dbReference type="SAM" id="Phobius"/>
    </source>
</evidence>
<name>A0A2N1J6C2_9BACT</name>
<feature type="domain" description="MacB-like periplasmic core" evidence="9">
    <location>
        <begin position="20"/>
        <end position="242"/>
    </location>
</feature>
<keyword evidence="3 7" id="KW-0812">Transmembrane</keyword>
<evidence type="ECO:0000256" key="1">
    <source>
        <dbReference type="ARBA" id="ARBA00004651"/>
    </source>
</evidence>
<keyword evidence="2" id="KW-1003">Cell membrane</keyword>
<dbReference type="RefSeq" id="WP_101183394.1">
    <property type="nucleotide sequence ID" value="NZ_CP031218.1"/>
</dbReference>
<evidence type="ECO:0000256" key="2">
    <source>
        <dbReference type="ARBA" id="ARBA00022475"/>
    </source>
</evidence>
<organism evidence="10 11">
    <name type="scientific">Malaciobacter halophilus</name>
    <dbReference type="NCBI Taxonomy" id="197482"/>
    <lineage>
        <taxon>Bacteria</taxon>
        <taxon>Pseudomonadati</taxon>
        <taxon>Campylobacterota</taxon>
        <taxon>Epsilonproteobacteria</taxon>
        <taxon>Campylobacterales</taxon>
        <taxon>Arcobacteraceae</taxon>
        <taxon>Malaciobacter</taxon>
    </lineage>
</organism>
<evidence type="ECO:0000259" key="9">
    <source>
        <dbReference type="Pfam" id="PF12704"/>
    </source>
</evidence>
<dbReference type="AlphaFoldDB" id="A0A2N1J6C2"/>
<dbReference type="Pfam" id="PF02687">
    <property type="entry name" value="FtsX"/>
    <property type="match status" value="1"/>
</dbReference>